<protein>
    <submittedName>
        <fullName evidence="2">Uncharacterized protein</fullName>
    </submittedName>
</protein>
<keyword evidence="1" id="KW-0472">Membrane</keyword>
<dbReference type="EMBL" id="JARAKH010000010">
    <property type="protein sequence ID" value="KAK8400400.1"/>
    <property type="molecule type" value="Genomic_DNA"/>
</dbReference>
<sequence>MGIAAKRRGEKQQSRLWWPLFLHYNDTVRLVPPELKESNLTVAQVAEQEYFCCVITEGPWTAFFCVLSSVLFLSLAVLKYLRKDATNPKTIRKNWKRISKVMYGECSPYNVV</sequence>
<proteinExistence type="predicted"/>
<evidence type="ECO:0000256" key="1">
    <source>
        <dbReference type="SAM" id="Phobius"/>
    </source>
</evidence>
<organism evidence="2 3">
    <name type="scientific">Scylla paramamosain</name>
    <name type="common">Mud crab</name>
    <dbReference type="NCBI Taxonomy" id="85552"/>
    <lineage>
        <taxon>Eukaryota</taxon>
        <taxon>Metazoa</taxon>
        <taxon>Ecdysozoa</taxon>
        <taxon>Arthropoda</taxon>
        <taxon>Crustacea</taxon>
        <taxon>Multicrustacea</taxon>
        <taxon>Malacostraca</taxon>
        <taxon>Eumalacostraca</taxon>
        <taxon>Eucarida</taxon>
        <taxon>Decapoda</taxon>
        <taxon>Pleocyemata</taxon>
        <taxon>Brachyura</taxon>
        <taxon>Eubrachyura</taxon>
        <taxon>Portunoidea</taxon>
        <taxon>Portunidae</taxon>
        <taxon>Portuninae</taxon>
        <taxon>Scylla</taxon>
    </lineage>
</organism>
<keyword evidence="3" id="KW-1185">Reference proteome</keyword>
<keyword evidence="1" id="KW-1133">Transmembrane helix</keyword>
<dbReference type="AlphaFoldDB" id="A0AAW0UL34"/>
<evidence type="ECO:0000313" key="3">
    <source>
        <dbReference type="Proteomes" id="UP001487740"/>
    </source>
</evidence>
<feature type="transmembrane region" description="Helical" evidence="1">
    <location>
        <begin position="60"/>
        <end position="81"/>
    </location>
</feature>
<keyword evidence="1" id="KW-0812">Transmembrane</keyword>
<comment type="caution">
    <text evidence="2">The sequence shown here is derived from an EMBL/GenBank/DDBJ whole genome shotgun (WGS) entry which is preliminary data.</text>
</comment>
<gene>
    <name evidence="2" type="ORF">O3P69_003227</name>
</gene>
<reference evidence="2 3" key="1">
    <citation type="submission" date="2023-03" db="EMBL/GenBank/DDBJ databases">
        <title>High-quality genome of Scylla paramamosain provides insights in environmental adaptation.</title>
        <authorList>
            <person name="Zhang L."/>
        </authorList>
    </citation>
    <scope>NUCLEOTIDE SEQUENCE [LARGE SCALE GENOMIC DNA]</scope>
    <source>
        <strain evidence="2">LZ_2023a</strain>
        <tissue evidence="2">Muscle</tissue>
    </source>
</reference>
<name>A0AAW0UL34_SCYPA</name>
<accession>A0AAW0UL34</accession>
<evidence type="ECO:0000313" key="2">
    <source>
        <dbReference type="EMBL" id="KAK8400400.1"/>
    </source>
</evidence>
<dbReference type="Proteomes" id="UP001487740">
    <property type="component" value="Unassembled WGS sequence"/>
</dbReference>